<evidence type="ECO:0000313" key="3">
    <source>
        <dbReference type="Proteomes" id="UP000828390"/>
    </source>
</evidence>
<dbReference type="AlphaFoldDB" id="A0A9D4DCP1"/>
<dbReference type="Proteomes" id="UP000828390">
    <property type="component" value="Unassembled WGS sequence"/>
</dbReference>
<reference evidence="2" key="1">
    <citation type="journal article" date="2019" name="bioRxiv">
        <title>The Genome of the Zebra Mussel, Dreissena polymorpha: A Resource for Invasive Species Research.</title>
        <authorList>
            <person name="McCartney M.A."/>
            <person name="Auch B."/>
            <person name="Kono T."/>
            <person name="Mallez S."/>
            <person name="Zhang Y."/>
            <person name="Obille A."/>
            <person name="Becker A."/>
            <person name="Abrahante J.E."/>
            <person name="Garbe J."/>
            <person name="Badalamenti J.P."/>
            <person name="Herman A."/>
            <person name="Mangelson H."/>
            <person name="Liachko I."/>
            <person name="Sullivan S."/>
            <person name="Sone E.D."/>
            <person name="Koren S."/>
            <person name="Silverstein K.A.T."/>
            <person name="Beckman K.B."/>
            <person name="Gohl D.M."/>
        </authorList>
    </citation>
    <scope>NUCLEOTIDE SEQUENCE</scope>
    <source>
        <strain evidence="2">Duluth1</strain>
        <tissue evidence="2">Whole animal</tissue>
    </source>
</reference>
<keyword evidence="3" id="KW-1185">Reference proteome</keyword>
<protein>
    <submittedName>
        <fullName evidence="2">Uncharacterized protein</fullName>
    </submittedName>
</protein>
<organism evidence="2 3">
    <name type="scientific">Dreissena polymorpha</name>
    <name type="common">Zebra mussel</name>
    <name type="synonym">Mytilus polymorpha</name>
    <dbReference type="NCBI Taxonomy" id="45954"/>
    <lineage>
        <taxon>Eukaryota</taxon>
        <taxon>Metazoa</taxon>
        <taxon>Spiralia</taxon>
        <taxon>Lophotrochozoa</taxon>
        <taxon>Mollusca</taxon>
        <taxon>Bivalvia</taxon>
        <taxon>Autobranchia</taxon>
        <taxon>Heteroconchia</taxon>
        <taxon>Euheterodonta</taxon>
        <taxon>Imparidentia</taxon>
        <taxon>Neoheterodontei</taxon>
        <taxon>Myida</taxon>
        <taxon>Dreissenoidea</taxon>
        <taxon>Dreissenidae</taxon>
        <taxon>Dreissena</taxon>
    </lineage>
</organism>
<proteinExistence type="predicted"/>
<gene>
    <name evidence="2" type="ORF">DPMN_180914</name>
</gene>
<sequence length="77" mass="8667">MANLPPFPSFNIHDSGDTSNSSSNSAGVRWRKWTEKLDNLICALDIDIDKRKRLSFCITVAKSVSTYMTRSLMNKKG</sequence>
<feature type="region of interest" description="Disordered" evidence="1">
    <location>
        <begin position="1"/>
        <end position="28"/>
    </location>
</feature>
<dbReference type="EMBL" id="JAIWYP010000010">
    <property type="protein sequence ID" value="KAH3746506.1"/>
    <property type="molecule type" value="Genomic_DNA"/>
</dbReference>
<accession>A0A9D4DCP1</accession>
<name>A0A9D4DCP1_DREPO</name>
<evidence type="ECO:0000256" key="1">
    <source>
        <dbReference type="SAM" id="MobiDB-lite"/>
    </source>
</evidence>
<comment type="caution">
    <text evidence="2">The sequence shown here is derived from an EMBL/GenBank/DDBJ whole genome shotgun (WGS) entry which is preliminary data.</text>
</comment>
<evidence type="ECO:0000313" key="2">
    <source>
        <dbReference type="EMBL" id="KAH3746506.1"/>
    </source>
</evidence>
<reference evidence="2" key="2">
    <citation type="submission" date="2020-11" db="EMBL/GenBank/DDBJ databases">
        <authorList>
            <person name="McCartney M.A."/>
            <person name="Auch B."/>
            <person name="Kono T."/>
            <person name="Mallez S."/>
            <person name="Becker A."/>
            <person name="Gohl D.M."/>
            <person name="Silverstein K.A.T."/>
            <person name="Koren S."/>
            <person name="Bechman K.B."/>
            <person name="Herman A."/>
            <person name="Abrahante J.E."/>
            <person name="Garbe J."/>
        </authorList>
    </citation>
    <scope>NUCLEOTIDE SEQUENCE</scope>
    <source>
        <strain evidence="2">Duluth1</strain>
        <tissue evidence="2">Whole animal</tissue>
    </source>
</reference>